<dbReference type="AlphaFoldDB" id="A0A232EHZ2"/>
<dbReference type="GO" id="GO:0008173">
    <property type="term" value="F:RNA methyltransferase activity"/>
    <property type="evidence" value="ECO:0007669"/>
    <property type="project" value="InterPro"/>
</dbReference>
<evidence type="ECO:0000256" key="11">
    <source>
        <dbReference type="PROSITE-ProRule" id="PRU01023"/>
    </source>
</evidence>
<evidence type="ECO:0000256" key="2">
    <source>
        <dbReference type="ARBA" id="ARBA00022552"/>
    </source>
</evidence>
<dbReference type="InterPro" id="IPR029063">
    <property type="entry name" value="SAM-dependent_MTases_sf"/>
</dbReference>
<dbReference type="PANTHER" id="PTHR22808:SF3">
    <property type="entry name" value="5-METHYLCYTOSINE RRNA METHYLTRANSFERASE NSUN4"/>
    <property type="match status" value="1"/>
</dbReference>
<dbReference type="GO" id="GO:0003723">
    <property type="term" value="F:RNA binding"/>
    <property type="evidence" value="ECO:0007669"/>
    <property type="project" value="UniProtKB-UniRule"/>
</dbReference>
<accession>A0A232EHZ2</accession>
<dbReference type="Proteomes" id="UP000215335">
    <property type="component" value="Unassembled WGS sequence"/>
</dbReference>
<keyword evidence="2" id="KW-0698">rRNA processing</keyword>
<keyword evidence="5 11" id="KW-0949">S-adenosyl-L-methionine</keyword>
<keyword evidence="4 11" id="KW-0808">Transferase</keyword>
<dbReference type="Pfam" id="PF01189">
    <property type="entry name" value="Methyltr_RsmB-F"/>
    <property type="match status" value="1"/>
</dbReference>
<dbReference type="GO" id="GO:0005762">
    <property type="term" value="C:mitochondrial large ribosomal subunit"/>
    <property type="evidence" value="ECO:0007669"/>
    <property type="project" value="TreeGrafter"/>
</dbReference>
<dbReference type="STRING" id="543379.A0A232EHZ2"/>
<comment type="subcellular location">
    <subcellularLocation>
        <location evidence="1">Mitochondrion</location>
    </subcellularLocation>
</comment>
<dbReference type="SUPFAM" id="SSF53335">
    <property type="entry name" value="S-adenosyl-L-methionine-dependent methyltransferases"/>
    <property type="match status" value="1"/>
</dbReference>
<evidence type="ECO:0000256" key="3">
    <source>
        <dbReference type="ARBA" id="ARBA00022603"/>
    </source>
</evidence>
<dbReference type="FunFam" id="3.40.50.150:FF:000055">
    <property type="entry name" value="5-methylcytosine rRNA methyltransferase NSUN4"/>
    <property type="match status" value="1"/>
</dbReference>
<dbReference type="InterPro" id="IPR049560">
    <property type="entry name" value="MeTrfase_RsmB-F_NOP2_cat"/>
</dbReference>
<keyword evidence="7" id="KW-0809">Transit peptide</keyword>
<dbReference type="PROSITE" id="PS51686">
    <property type="entry name" value="SAM_MT_RSMB_NOP"/>
    <property type="match status" value="1"/>
</dbReference>
<dbReference type="GO" id="GO:0031167">
    <property type="term" value="P:rRNA methylation"/>
    <property type="evidence" value="ECO:0007669"/>
    <property type="project" value="TreeGrafter"/>
</dbReference>
<feature type="active site" description="Nucleophile" evidence="11">
    <location>
        <position position="421"/>
    </location>
</feature>
<feature type="binding site" evidence="11">
    <location>
        <position position="350"/>
    </location>
    <ligand>
        <name>S-adenosyl-L-methionine</name>
        <dbReference type="ChEBI" id="CHEBI:59789"/>
    </ligand>
</feature>
<evidence type="ECO:0000256" key="5">
    <source>
        <dbReference type="ARBA" id="ARBA00022691"/>
    </source>
</evidence>
<evidence type="ECO:0000259" key="12">
    <source>
        <dbReference type="PROSITE" id="PS51686"/>
    </source>
</evidence>
<dbReference type="Gene3D" id="6.20.240.40">
    <property type="match status" value="1"/>
</dbReference>
<dbReference type="EMBL" id="NNAY01004388">
    <property type="protein sequence ID" value="OXU17965.1"/>
    <property type="molecule type" value="Genomic_DNA"/>
</dbReference>
<feature type="binding site" evidence="11">
    <location>
        <position position="317"/>
    </location>
    <ligand>
        <name>S-adenosyl-L-methionine</name>
        <dbReference type="ChEBI" id="CHEBI:59789"/>
    </ligand>
</feature>
<evidence type="ECO:0000256" key="4">
    <source>
        <dbReference type="ARBA" id="ARBA00022679"/>
    </source>
</evidence>
<dbReference type="InterPro" id="IPR023267">
    <property type="entry name" value="RCMT"/>
</dbReference>
<proteinExistence type="inferred from homology"/>
<evidence type="ECO:0000313" key="13">
    <source>
        <dbReference type="EMBL" id="OXU17965.1"/>
    </source>
</evidence>
<evidence type="ECO:0000256" key="9">
    <source>
        <dbReference type="ARBA" id="ARBA00042050"/>
    </source>
</evidence>
<reference evidence="13 14" key="1">
    <citation type="journal article" date="2017" name="Curr. Biol.">
        <title>The Evolution of Venom by Co-option of Single-Copy Genes.</title>
        <authorList>
            <person name="Martinson E.O."/>
            <person name="Mrinalini"/>
            <person name="Kelkar Y.D."/>
            <person name="Chang C.H."/>
            <person name="Werren J.H."/>
        </authorList>
    </citation>
    <scope>NUCLEOTIDE SEQUENCE [LARGE SCALE GENOMIC DNA]</scope>
    <source>
        <strain evidence="13 14">Alberta</strain>
        <tissue evidence="13">Whole body</tissue>
    </source>
</reference>
<dbReference type="PRINTS" id="PR02008">
    <property type="entry name" value="RCMTFAMILY"/>
</dbReference>
<evidence type="ECO:0000313" key="14">
    <source>
        <dbReference type="Proteomes" id="UP000215335"/>
    </source>
</evidence>
<evidence type="ECO:0000256" key="8">
    <source>
        <dbReference type="ARBA" id="ARBA00023128"/>
    </source>
</evidence>
<feature type="binding site" evidence="11">
    <location>
        <begin position="294"/>
        <end position="300"/>
    </location>
    <ligand>
        <name>S-adenosyl-L-methionine</name>
        <dbReference type="ChEBI" id="CHEBI:59789"/>
    </ligand>
</feature>
<comment type="similarity">
    <text evidence="11">Belongs to the class I-like SAM-binding methyltransferase superfamily. RsmB/NOP family.</text>
</comment>
<keyword evidence="3 11" id="KW-0489">Methyltransferase</keyword>
<protein>
    <recommendedName>
        <fullName evidence="9">NOL1/NOP2/Sun domain family member 4</fullName>
    </recommendedName>
</protein>
<keyword evidence="14" id="KW-1185">Reference proteome</keyword>
<keyword evidence="8" id="KW-0496">Mitochondrion</keyword>
<name>A0A232EHZ2_9HYME</name>
<feature type="domain" description="SAM-dependent MTase RsmB/NOP-type" evidence="12">
    <location>
        <begin position="187"/>
        <end position="495"/>
    </location>
</feature>
<dbReference type="InterPro" id="IPR001678">
    <property type="entry name" value="MeTrfase_RsmB-F_NOP2_dom"/>
</dbReference>
<evidence type="ECO:0000256" key="10">
    <source>
        <dbReference type="ARBA" id="ARBA00049302"/>
    </source>
</evidence>
<feature type="binding site" evidence="11">
    <location>
        <position position="366"/>
    </location>
    <ligand>
        <name>S-adenosyl-L-methionine</name>
        <dbReference type="ChEBI" id="CHEBI:59789"/>
    </ligand>
</feature>
<gene>
    <name evidence="13" type="ORF">TSAR_015804</name>
</gene>
<evidence type="ECO:0000256" key="6">
    <source>
        <dbReference type="ARBA" id="ARBA00022884"/>
    </source>
</evidence>
<comment type="caution">
    <text evidence="13">The sequence shown here is derived from an EMBL/GenBank/DDBJ whole genome shotgun (WGS) entry which is preliminary data.</text>
</comment>
<evidence type="ECO:0000256" key="7">
    <source>
        <dbReference type="ARBA" id="ARBA00022946"/>
    </source>
</evidence>
<keyword evidence="6 11" id="KW-0694">RNA-binding</keyword>
<evidence type="ECO:0000256" key="1">
    <source>
        <dbReference type="ARBA" id="ARBA00004173"/>
    </source>
</evidence>
<comment type="catalytic activity">
    <reaction evidence="10">
        <text>a cytidine in rRNA + S-adenosyl-L-methionine = a 5-methylcytidine in rRNA + S-adenosyl-L-homocysteine + H(+)</text>
        <dbReference type="Rhea" id="RHEA:61484"/>
        <dbReference type="Rhea" id="RHEA-COMP:15836"/>
        <dbReference type="Rhea" id="RHEA-COMP:15837"/>
        <dbReference type="ChEBI" id="CHEBI:15378"/>
        <dbReference type="ChEBI" id="CHEBI:57856"/>
        <dbReference type="ChEBI" id="CHEBI:59789"/>
        <dbReference type="ChEBI" id="CHEBI:74483"/>
        <dbReference type="ChEBI" id="CHEBI:82748"/>
    </reaction>
</comment>
<dbReference type="OrthoDB" id="8020218at2759"/>
<organism evidence="13 14">
    <name type="scientific">Trichomalopsis sarcophagae</name>
    <dbReference type="NCBI Taxonomy" id="543379"/>
    <lineage>
        <taxon>Eukaryota</taxon>
        <taxon>Metazoa</taxon>
        <taxon>Ecdysozoa</taxon>
        <taxon>Arthropoda</taxon>
        <taxon>Hexapoda</taxon>
        <taxon>Insecta</taxon>
        <taxon>Pterygota</taxon>
        <taxon>Neoptera</taxon>
        <taxon>Endopterygota</taxon>
        <taxon>Hymenoptera</taxon>
        <taxon>Apocrita</taxon>
        <taxon>Proctotrupomorpha</taxon>
        <taxon>Chalcidoidea</taxon>
        <taxon>Pteromalidae</taxon>
        <taxon>Pteromalinae</taxon>
        <taxon>Trichomalopsis</taxon>
    </lineage>
</organism>
<dbReference type="PANTHER" id="PTHR22808">
    <property type="entry name" value="NCL1 YEAST -RELATED NOL1/NOP2/FMU SUN DOMAIN-CONTAINING"/>
    <property type="match status" value="1"/>
</dbReference>
<sequence length="496" mass="57107">MTRLFKNIKLFNALKIPIRYKHPPHHWSMLKRKKPSTKKALDHFDDFYQSVYGNDWANIRSALLSENHKYIAVVNNFSDTERICEELQALGAMNLKDIYEASKKNLELYQAQGENKDVDVEKLDKNMGDILSEEKMKHSFYPESYQVPRELDNIEREDVSSFKPVQMQSIEKDQYMANDRNRIISSSAGVSASQLFEYVPATKIKGKDDFVLESEHYGYYTQGANFVVKKEEEDFLNFPEKLLLYTFEEGSSMKFPKAKNGNTKVLDYFVLDGASVLPVISLDLQPGDTVLDMCAAPGGKTMTALQTLNARLIIANDIQESRINRINRFMQELLPNIGDWDKRFFITQSDARYIEDKDIYNKILVDVPCTTDRHVLHEDDNNIFKSTRIKERLRLPEIQCDILKNALKIAILGGTVVYSTCSLSPIQNDGVVQMALKKAFEESNVLYVVKDQTRALKPLQFLYNFGDNGLKYGHIVVPSKSRNWGPMYFCKMVRVQ</sequence>
<dbReference type="Gene3D" id="3.40.50.150">
    <property type="entry name" value="Vaccinia Virus protein VP39"/>
    <property type="match status" value="1"/>
</dbReference>